<evidence type="ECO:0000313" key="2">
    <source>
        <dbReference type="Proteomes" id="UP000322977"/>
    </source>
</evidence>
<evidence type="ECO:0000313" key="1">
    <source>
        <dbReference type="EMBL" id="TYL61916.1"/>
    </source>
</evidence>
<name>A0A5D3JAQ5_KLEPN</name>
<sequence>PVLRVTGWSTPYPPAKAEGEHIPDVDRILDAVDRSLAF</sequence>
<proteinExistence type="predicted"/>
<accession>A0A5D3JAQ5</accession>
<feature type="non-terminal residue" evidence="1">
    <location>
        <position position="1"/>
    </location>
</feature>
<dbReference type="AlphaFoldDB" id="A0A5D3JAQ5"/>
<gene>
    <name evidence="1" type="ORF">FXN67_33725</name>
</gene>
<comment type="caution">
    <text evidence="1">The sequence shown here is derived from an EMBL/GenBank/DDBJ whole genome shotgun (WGS) entry which is preliminary data.</text>
</comment>
<dbReference type="EMBL" id="VSSY01000401">
    <property type="protein sequence ID" value="TYL61916.1"/>
    <property type="molecule type" value="Genomic_DNA"/>
</dbReference>
<protein>
    <submittedName>
        <fullName evidence="1">Alpha-ketoacid dehydrogenase subunit beta</fullName>
    </submittedName>
</protein>
<reference evidence="1 2" key="1">
    <citation type="submission" date="2019-08" db="EMBL/GenBank/DDBJ databases">
        <title>Phenotypic and genetic characterization of extended-spectrum b-lactamase-producing hypermucoviscous Klebsiella pneumoniae from Chile.</title>
        <authorList>
            <person name="Morales-Leon F."/>
            <person name="Caro C."/>
            <person name="Opazo-Capurro A."/>
            <person name="Lincopan N."/>
            <person name="Dominguez-Yevenes M."/>
            <person name="Lima C."/>
            <person name="Bello-Toledo H."/>
            <person name="Gonzalez-Rocha G."/>
        </authorList>
    </citation>
    <scope>NUCLEOTIDE SEQUENCE [LARGE SCALE GENOMIC DNA]</scope>
    <source>
        <strain evidence="1 2">UCO-494</strain>
    </source>
</reference>
<organism evidence="1 2">
    <name type="scientific">Klebsiella pneumoniae</name>
    <dbReference type="NCBI Taxonomy" id="573"/>
    <lineage>
        <taxon>Bacteria</taxon>
        <taxon>Pseudomonadati</taxon>
        <taxon>Pseudomonadota</taxon>
        <taxon>Gammaproteobacteria</taxon>
        <taxon>Enterobacterales</taxon>
        <taxon>Enterobacteriaceae</taxon>
        <taxon>Klebsiella/Raoultella group</taxon>
        <taxon>Klebsiella</taxon>
        <taxon>Klebsiella pneumoniae complex</taxon>
    </lineage>
</organism>
<dbReference type="Proteomes" id="UP000322977">
    <property type="component" value="Unassembled WGS sequence"/>
</dbReference>